<protein>
    <submittedName>
        <fullName evidence="1">Transcriptional regulator, TetR family</fullName>
    </submittedName>
</protein>
<dbReference type="SUPFAM" id="SSF46689">
    <property type="entry name" value="Homeodomain-like"/>
    <property type="match status" value="1"/>
</dbReference>
<dbReference type="Gene3D" id="1.10.357.10">
    <property type="entry name" value="Tetracycline Repressor, domain 2"/>
    <property type="match status" value="1"/>
</dbReference>
<dbReference type="SUPFAM" id="SSF48498">
    <property type="entry name" value="Tetracyclin repressor-like, C-terminal domain"/>
    <property type="match status" value="1"/>
</dbReference>
<dbReference type="Proteomes" id="UP000061569">
    <property type="component" value="Chromosome"/>
</dbReference>
<evidence type="ECO:0000313" key="1">
    <source>
        <dbReference type="EMBL" id="ALN60233.1"/>
    </source>
</evidence>
<dbReference type="KEGG" id="lez:GLE_4892"/>
<reference evidence="1 2" key="1">
    <citation type="submission" date="2015-11" db="EMBL/GenBank/DDBJ databases">
        <title>Genome sequences of Lysobacter enzymogenes strain C3 and Lysobacter antibioticus ATCC 29479.</title>
        <authorList>
            <person name="Kobayashi D.Y."/>
        </authorList>
    </citation>
    <scope>NUCLEOTIDE SEQUENCE [LARGE SCALE GENOMIC DNA]</scope>
    <source>
        <strain evidence="1 2">C3</strain>
    </source>
</reference>
<dbReference type="EMBL" id="CP013140">
    <property type="protein sequence ID" value="ALN60233.1"/>
    <property type="molecule type" value="Genomic_DNA"/>
</dbReference>
<gene>
    <name evidence="1" type="ORF">GLE_4892</name>
</gene>
<dbReference type="OrthoDB" id="4541465at2"/>
<evidence type="ECO:0000313" key="2">
    <source>
        <dbReference type="Proteomes" id="UP000061569"/>
    </source>
</evidence>
<sequence>MATLQPAVAGEADARAAAAASAFLALTPDPALDAAARLVAAYGVAALRLERIATAAGLDEAQLRARFGCERRLRAALEQRFADGFVARVRQAMDRCRDGDWGGRLRAWVQTAVSAYLEQVALHDALFHDAHTHSKGYDRQAWQDNPVIDQLVELLEGGIAARVWAAPDPRMTAVIFFSAMHGAVDRAIACGDAQTRPAETRHRLVQTLVGHFERNVQWWSRF</sequence>
<proteinExistence type="predicted"/>
<dbReference type="InterPro" id="IPR036271">
    <property type="entry name" value="Tet_transcr_reg_TetR-rel_C_sf"/>
</dbReference>
<dbReference type="AlphaFoldDB" id="A0A0S2DPD0"/>
<name>A0A0S2DPD0_LYSEN</name>
<dbReference type="PATRIC" id="fig|69.6.peg.4823"/>
<dbReference type="RefSeq" id="WP_057949397.1">
    <property type="nucleotide sequence ID" value="NZ_CP110813.1"/>
</dbReference>
<accession>A0A0S2DPD0</accession>
<dbReference type="InterPro" id="IPR009057">
    <property type="entry name" value="Homeodomain-like_sf"/>
</dbReference>
<organism evidence="1 2">
    <name type="scientific">Lysobacter enzymogenes</name>
    <dbReference type="NCBI Taxonomy" id="69"/>
    <lineage>
        <taxon>Bacteria</taxon>
        <taxon>Pseudomonadati</taxon>
        <taxon>Pseudomonadota</taxon>
        <taxon>Gammaproteobacteria</taxon>
        <taxon>Lysobacterales</taxon>
        <taxon>Lysobacteraceae</taxon>
        <taxon>Lysobacter</taxon>
    </lineage>
</organism>